<reference evidence="2 3" key="1">
    <citation type="submission" date="2016-06" db="EMBL/GenBank/DDBJ databases">
        <title>Evolution of pathogenesis and genome organization in the Tremellales.</title>
        <authorList>
            <person name="Cuomo C."/>
            <person name="Litvintseva A."/>
            <person name="Heitman J."/>
            <person name="Chen Y."/>
            <person name="Sun S."/>
            <person name="Springer D."/>
            <person name="Dromer F."/>
            <person name="Young S."/>
            <person name="Zeng Q."/>
            <person name="Chapman S."/>
            <person name="Gujja S."/>
            <person name="Saif S."/>
            <person name="Birren B."/>
        </authorList>
    </citation>
    <scope>NUCLEOTIDE SEQUENCE [LARGE SCALE GENOMIC DNA]</scope>
    <source>
        <strain evidence="2 3">CBS 7118</strain>
    </source>
</reference>
<evidence type="ECO:0000256" key="1">
    <source>
        <dbReference type="SAM" id="MobiDB-lite"/>
    </source>
</evidence>
<dbReference type="EMBL" id="AWGH01000002">
    <property type="protein sequence ID" value="ODO07319.1"/>
    <property type="molecule type" value="Genomic_DNA"/>
</dbReference>
<feature type="compositionally biased region" description="Basic and acidic residues" evidence="1">
    <location>
        <begin position="102"/>
        <end position="116"/>
    </location>
</feature>
<feature type="region of interest" description="Disordered" evidence="1">
    <location>
        <begin position="1"/>
        <end position="369"/>
    </location>
</feature>
<dbReference type="RefSeq" id="XP_019034796.1">
    <property type="nucleotide sequence ID" value="XM_019173070.1"/>
</dbReference>
<feature type="compositionally biased region" description="Basic and acidic residues" evidence="1">
    <location>
        <begin position="185"/>
        <end position="208"/>
    </location>
</feature>
<gene>
    <name evidence="2" type="ORF">L198_00898</name>
</gene>
<evidence type="ECO:0000313" key="3">
    <source>
        <dbReference type="Proteomes" id="UP000094819"/>
    </source>
</evidence>
<feature type="compositionally biased region" description="Polar residues" evidence="1">
    <location>
        <begin position="405"/>
        <end position="417"/>
    </location>
</feature>
<feature type="region of interest" description="Disordered" evidence="1">
    <location>
        <begin position="382"/>
        <end position="447"/>
    </location>
</feature>
<feature type="compositionally biased region" description="Basic and acidic residues" evidence="1">
    <location>
        <begin position="78"/>
        <end position="88"/>
    </location>
</feature>
<feature type="compositionally biased region" description="Basic and acidic residues" evidence="1">
    <location>
        <begin position="260"/>
        <end position="270"/>
    </location>
</feature>
<proteinExistence type="predicted"/>
<dbReference type="Proteomes" id="UP000094819">
    <property type="component" value="Unassembled WGS sequence"/>
</dbReference>
<evidence type="ECO:0000313" key="2">
    <source>
        <dbReference type="EMBL" id="ODO07319.1"/>
    </source>
</evidence>
<feature type="compositionally biased region" description="Low complexity" evidence="1">
    <location>
        <begin position="228"/>
        <end position="252"/>
    </location>
</feature>
<name>A0A1E3K2S6_9TREE</name>
<sequence>MPRSPSPPRLPHRPRTYRDDSPPYPPRDDYRFAREPRYRNTNYDRNERPDWRDRERDDDRDWDYQRPRYPAGRTSWFSRDRERDERMTARSPLPRRPVAPPMDRERERERGRDERATSMAAEGSAKARSEGTPEEGQITSPVHPPPAPPVLPPISSMAGLPARPHSPPIRSPAIRRRTRSPPPFRRVERDSWRDRDREVRERDWDRDRFFRRRSPSPYSPPVRRRRSPSVSSASTPSRSSRLSPLKRALSPVSDRRRSRSPSEKRSRFEPPHSPSPPLRSELNTPSPPPATAPEVSAPAPAPAPARPVPIAVPLSGLNQFAKRPPPTGLRSMGGAAAPGFAPPTGPRALAHLYGGRPPPTGPRAYAPLSTASLASAGRATAMIPTPVSVTPPREEVELPRASRAPSETPSAHSTSTKDAPPSGPRLSWSERRTLPAQTPTPGPASGLTLAPVAAVARATTSPYAASPNVNVNTVRTPYNQPASSSPTSVSATAYPVSAEQEDVKPQVEEPVLSEEQLAEMRAKEEEAMVLAELPAVAVPFGGTQWEIDLANHHHHYTSLLQNTLRTHSIQRHAAMALADAEAERTAAVERRRICEGQLMAGMVGVGVMFGAV</sequence>
<dbReference type="AlphaFoldDB" id="A0A1E3K2S6"/>
<comment type="caution">
    <text evidence="2">The sequence shown here is derived from an EMBL/GenBank/DDBJ whole genome shotgun (WGS) entry which is preliminary data.</text>
</comment>
<dbReference type="OrthoDB" id="2565305at2759"/>
<accession>A0A1E3K2S6</accession>
<keyword evidence="3" id="KW-1185">Reference proteome</keyword>
<protein>
    <submittedName>
        <fullName evidence="2">Uncharacterized protein</fullName>
    </submittedName>
</protein>
<dbReference type="GeneID" id="30190111"/>
<organism evidence="2 3">
    <name type="scientific">Cryptococcus wingfieldii CBS 7118</name>
    <dbReference type="NCBI Taxonomy" id="1295528"/>
    <lineage>
        <taxon>Eukaryota</taxon>
        <taxon>Fungi</taxon>
        <taxon>Dikarya</taxon>
        <taxon>Basidiomycota</taxon>
        <taxon>Agaricomycotina</taxon>
        <taxon>Tremellomycetes</taxon>
        <taxon>Tremellales</taxon>
        <taxon>Cryptococcaceae</taxon>
        <taxon>Cryptococcus</taxon>
    </lineage>
</organism>
<feature type="compositionally biased region" description="Pro residues" evidence="1">
    <location>
        <begin position="142"/>
        <end position="152"/>
    </location>
</feature>
<feature type="compositionally biased region" description="Basic and acidic residues" evidence="1">
    <location>
        <begin position="16"/>
        <end position="66"/>
    </location>
</feature>